<evidence type="ECO:0000259" key="2">
    <source>
        <dbReference type="PROSITE" id="PS50011"/>
    </source>
</evidence>
<feature type="compositionally biased region" description="Acidic residues" evidence="1">
    <location>
        <begin position="297"/>
        <end position="317"/>
    </location>
</feature>
<dbReference type="InterPro" id="IPR011009">
    <property type="entry name" value="Kinase-like_dom_sf"/>
</dbReference>
<sequence>MSLTYTKIKNECKNTNLSKLDSSIRSVLEPFLSCDATASLSRRYRVSDTLRDKGNLHNNDLINYITEKARKVFLTLVYTENLAMIQKFQAVEFTDEKFDNLELPDIPNLSDDEAWSDRKFDDFKRDRWIFLATVFIPTQFVYEIEEDRPLPFIPSTQSGTPSGEGHFGTVRRLEIVANHHGDQKRADQSIEVALKELKAVDGVDLVQFYEKEHNTLEKMKELNHPHLIKAIAAYDNGKAKCFVFPWAPGGNLGDFWKRDEHPLGNEMISWALRQMLGLSCGVKELHHWGRTHRNPEEENATDPEENEPYATDSEENEANATDSKRKNTNHPNQENVSKPKGNRKNIRHGDLKPENILCFPGDASNIWGTLVIADVGIAKIHGDYTRDRKVFTTNRHGTVKYEPPEVWQLQDKSFPEGATVTISRRYDVWGLGCVFLELVVWMFYGWGSIRGQKVVDELNKKTPEAWKIVAKDAPKAAASPAKHPTVEGWLEKMKTDLGSEKSALIDLVKLIRDKLLVPLDTRATARELVEKLEEIKNNHEKQSQENLFKSQFDKLETYRKLGRNAGPETTESHTNQYNPRTSLLYDRWRNDTADGTTRDLMKQLDWGSLRPMRDTSSRCSLCGIVDFESSDLALRRNIEELDRSSENCSLCRFLFQCLSRLEPKPKASVKLVRDDASHAFRVSPDGPAVISIYADPDAEGDPPPYAKFGLPRLPDPASPQQFKLLKEWIRVCDQTHDCLKPRENSSRIVSMPTRLIDVNNAESSLCLIETDESVRYTYLALSHRWGKLKEEEKFCTCGKNIDNLMKEIPYAALPKNFQDAVRVTRRLGIKYLWIDSLCIIQDNQKDMAAEVGRMEDVFSHAYCTIAASSAASSLEGFLGERTQRYYVALQTSKGLVYLANAIDDFQKDAEDSVLGRRGWVFQERALSRRTIFFTSSQVYWECGKGICCETLAHLHNSERQFLGDSDFPKYGLQYYKDERIRLVQHLYRDYCALDLTEATDRSKAILGLQTRLGRTFKSGAHRGVLWEYFERTLLWQAEVPGGLSEIPYEKNDLKAVPSWSWMARNGKIQYMDIPFNGVNWTGRITRSDEEDRLLGEASHVSIDETELYNNTVLDSTEFKFDPGTWMCIVVGDMKTKRENEDVTHYVLLVRMESLDVLPHSYKRVGVGMLASAHIVPGTTSISL</sequence>
<dbReference type="Proteomes" id="UP000777438">
    <property type="component" value="Unassembled WGS sequence"/>
</dbReference>
<dbReference type="GO" id="GO:0005524">
    <property type="term" value="F:ATP binding"/>
    <property type="evidence" value="ECO:0007669"/>
    <property type="project" value="InterPro"/>
</dbReference>
<dbReference type="PANTHER" id="PTHR33112">
    <property type="entry name" value="DOMAIN PROTEIN, PUTATIVE-RELATED"/>
    <property type="match status" value="1"/>
</dbReference>
<dbReference type="SMART" id="SM00220">
    <property type="entry name" value="S_TKc"/>
    <property type="match status" value="1"/>
</dbReference>
<dbReference type="InterPro" id="IPR001245">
    <property type="entry name" value="Ser-Thr/Tyr_kinase_cat_dom"/>
</dbReference>
<proteinExistence type="predicted"/>
<feature type="non-terminal residue" evidence="3">
    <location>
        <position position="1"/>
    </location>
</feature>
<name>A0A9P9AHQ0_9HYPO</name>
<feature type="region of interest" description="Disordered" evidence="1">
    <location>
        <begin position="291"/>
        <end position="347"/>
    </location>
</feature>
<dbReference type="EMBL" id="JAGPYM010000076">
    <property type="protein sequence ID" value="KAH6869264.1"/>
    <property type="molecule type" value="Genomic_DNA"/>
</dbReference>
<dbReference type="Pfam" id="PF06985">
    <property type="entry name" value="HET"/>
    <property type="match status" value="1"/>
</dbReference>
<dbReference type="Pfam" id="PF00069">
    <property type="entry name" value="Pkinase"/>
    <property type="match status" value="1"/>
</dbReference>
<dbReference type="PROSITE" id="PS00108">
    <property type="entry name" value="PROTEIN_KINASE_ST"/>
    <property type="match status" value="1"/>
</dbReference>
<keyword evidence="4" id="KW-1185">Reference proteome</keyword>
<evidence type="ECO:0000313" key="4">
    <source>
        <dbReference type="Proteomes" id="UP000777438"/>
    </source>
</evidence>
<dbReference type="CDD" id="cd00180">
    <property type="entry name" value="PKc"/>
    <property type="match status" value="1"/>
</dbReference>
<evidence type="ECO:0000256" key="1">
    <source>
        <dbReference type="SAM" id="MobiDB-lite"/>
    </source>
</evidence>
<protein>
    <submittedName>
        <fullName evidence="3">Heterokaryon incompatibility protein-domain-containing protein</fullName>
    </submittedName>
</protein>
<dbReference type="SUPFAM" id="SSF56112">
    <property type="entry name" value="Protein kinase-like (PK-like)"/>
    <property type="match status" value="1"/>
</dbReference>
<organism evidence="3 4">
    <name type="scientific">Thelonectria olida</name>
    <dbReference type="NCBI Taxonomy" id="1576542"/>
    <lineage>
        <taxon>Eukaryota</taxon>
        <taxon>Fungi</taxon>
        <taxon>Dikarya</taxon>
        <taxon>Ascomycota</taxon>
        <taxon>Pezizomycotina</taxon>
        <taxon>Sordariomycetes</taxon>
        <taxon>Hypocreomycetidae</taxon>
        <taxon>Hypocreales</taxon>
        <taxon>Nectriaceae</taxon>
        <taxon>Thelonectria</taxon>
    </lineage>
</organism>
<dbReference type="PROSITE" id="PS50011">
    <property type="entry name" value="PROTEIN_KINASE_DOM"/>
    <property type="match status" value="1"/>
</dbReference>
<dbReference type="Pfam" id="PF07714">
    <property type="entry name" value="PK_Tyr_Ser-Thr"/>
    <property type="match status" value="1"/>
</dbReference>
<reference evidence="3 4" key="1">
    <citation type="journal article" date="2021" name="Nat. Commun.">
        <title>Genetic determinants of endophytism in the Arabidopsis root mycobiome.</title>
        <authorList>
            <person name="Mesny F."/>
            <person name="Miyauchi S."/>
            <person name="Thiergart T."/>
            <person name="Pickel B."/>
            <person name="Atanasova L."/>
            <person name="Karlsson M."/>
            <person name="Huettel B."/>
            <person name="Barry K.W."/>
            <person name="Haridas S."/>
            <person name="Chen C."/>
            <person name="Bauer D."/>
            <person name="Andreopoulos W."/>
            <person name="Pangilinan J."/>
            <person name="LaButti K."/>
            <person name="Riley R."/>
            <person name="Lipzen A."/>
            <person name="Clum A."/>
            <person name="Drula E."/>
            <person name="Henrissat B."/>
            <person name="Kohler A."/>
            <person name="Grigoriev I.V."/>
            <person name="Martin F.M."/>
            <person name="Hacquard S."/>
        </authorList>
    </citation>
    <scope>NUCLEOTIDE SEQUENCE [LARGE SCALE GENOMIC DNA]</scope>
    <source>
        <strain evidence="3 4">MPI-CAGE-CH-0241</strain>
    </source>
</reference>
<dbReference type="OrthoDB" id="5125733at2759"/>
<dbReference type="GO" id="GO:0004672">
    <property type="term" value="F:protein kinase activity"/>
    <property type="evidence" value="ECO:0007669"/>
    <property type="project" value="InterPro"/>
</dbReference>
<dbReference type="PANTHER" id="PTHR33112:SF10">
    <property type="entry name" value="TOL"/>
    <property type="match status" value="1"/>
</dbReference>
<gene>
    <name evidence="3" type="ORF">B0T10DRAFT_501734</name>
</gene>
<accession>A0A9P9AHQ0</accession>
<dbReference type="InterPro" id="IPR008271">
    <property type="entry name" value="Ser/Thr_kinase_AS"/>
</dbReference>
<evidence type="ECO:0000313" key="3">
    <source>
        <dbReference type="EMBL" id="KAH6869264.1"/>
    </source>
</evidence>
<dbReference type="AlphaFoldDB" id="A0A9P9AHQ0"/>
<dbReference type="InterPro" id="IPR000719">
    <property type="entry name" value="Prot_kinase_dom"/>
</dbReference>
<feature type="domain" description="Protein kinase" evidence="2">
    <location>
        <begin position="156"/>
        <end position="535"/>
    </location>
</feature>
<dbReference type="InterPro" id="IPR010730">
    <property type="entry name" value="HET"/>
</dbReference>
<dbReference type="Gene3D" id="1.10.510.10">
    <property type="entry name" value="Transferase(Phosphotransferase) domain 1"/>
    <property type="match status" value="2"/>
</dbReference>
<comment type="caution">
    <text evidence="3">The sequence shown here is derived from an EMBL/GenBank/DDBJ whole genome shotgun (WGS) entry which is preliminary data.</text>
</comment>